<dbReference type="Pfam" id="PF11391">
    <property type="entry name" value="DUF2798"/>
    <property type="match status" value="1"/>
</dbReference>
<keyword evidence="1" id="KW-1133">Transmembrane helix</keyword>
<reference evidence="2 3" key="1">
    <citation type="submission" date="2023-11" db="EMBL/GenBank/DDBJ databases">
        <title>Complete genome of Pseudomonas benzenivorans BA3361.</title>
        <authorList>
            <person name="Shin S.Y."/>
            <person name="Song J."/>
            <person name="Kang H."/>
        </authorList>
    </citation>
    <scope>NUCLEOTIDE SEQUENCE [LARGE SCALE GENOMIC DNA]</scope>
    <source>
        <strain evidence="2 3">HNIBRBA3361</strain>
    </source>
</reference>
<dbReference type="Proteomes" id="UP001305928">
    <property type="component" value="Chromosome"/>
</dbReference>
<organism evidence="2 3">
    <name type="scientific">Pseudomonas benzenivorans</name>
    <dbReference type="NCBI Taxonomy" id="556533"/>
    <lineage>
        <taxon>Bacteria</taxon>
        <taxon>Pseudomonadati</taxon>
        <taxon>Pseudomonadota</taxon>
        <taxon>Gammaproteobacteria</taxon>
        <taxon>Pseudomonadales</taxon>
        <taxon>Pseudomonadaceae</taxon>
        <taxon>Pseudomonas</taxon>
    </lineage>
</organism>
<keyword evidence="3" id="KW-1185">Reference proteome</keyword>
<evidence type="ECO:0000313" key="2">
    <source>
        <dbReference type="EMBL" id="WPC03777.1"/>
    </source>
</evidence>
<evidence type="ECO:0000313" key="3">
    <source>
        <dbReference type="Proteomes" id="UP001305928"/>
    </source>
</evidence>
<sequence length="75" mass="8086">MIARKYSPLLFALVLSGLMSLLVSGISTFRAVGPIAGFATLWLGAWLAAWLFAFPSVLLVTPLARGLVERLVEKP</sequence>
<name>A0ABZ0PRI6_9PSED</name>
<dbReference type="InterPro" id="IPR021529">
    <property type="entry name" value="DUF2798"/>
</dbReference>
<keyword evidence="1" id="KW-0812">Transmembrane</keyword>
<keyword evidence="1" id="KW-0472">Membrane</keyword>
<protein>
    <submittedName>
        <fullName evidence="2">DUF2798 domain-containing protein</fullName>
    </submittedName>
</protein>
<accession>A0ABZ0PRI6</accession>
<feature type="transmembrane region" description="Helical" evidence="1">
    <location>
        <begin position="41"/>
        <end position="64"/>
    </location>
</feature>
<dbReference type="RefSeq" id="WP_318642371.1">
    <property type="nucleotide sequence ID" value="NZ_CP137892.1"/>
</dbReference>
<gene>
    <name evidence="2" type="ORF">SBP02_13415</name>
</gene>
<proteinExistence type="predicted"/>
<dbReference type="EMBL" id="CP137892">
    <property type="protein sequence ID" value="WPC03777.1"/>
    <property type="molecule type" value="Genomic_DNA"/>
</dbReference>
<evidence type="ECO:0000256" key="1">
    <source>
        <dbReference type="SAM" id="Phobius"/>
    </source>
</evidence>